<dbReference type="EMBL" id="VSSQ01109805">
    <property type="protein sequence ID" value="MPN47928.1"/>
    <property type="molecule type" value="Genomic_DNA"/>
</dbReference>
<comment type="caution">
    <text evidence="2">The sequence shown here is derived from an EMBL/GenBank/DDBJ whole genome shotgun (WGS) entry which is preliminary data.</text>
</comment>
<accession>A0A645I9K3</accession>
<sequence>MKVALGVERHQIDRREDVERRVPLPEETAVASNRLVRECAGVLVDLPAAGLGDRAEDQHVATQPGGNGHGAIDHARQRPGALVATAIPVHLEPERADQRIGTDR</sequence>
<evidence type="ECO:0000256" key="1">
    <source>
        <dbReference type="SAM" id="MobiDB-lite"/>
    </source>
</evidence>
<gene>
    <name evidence="2" type="ORF">SDC9_195532</name>
</gene>
<organism evidence="2">
    <name type="scientific">bioreactor metagenome</name>
    <dbReference type="NCBI Taxonomy" id="1076179"/>
    <lineage>
        <taxon>unclassified sequences</taxon>
        <taxon>metagenomes</taxon>
        <taxon>ecological metagenomes</taxon>
    </lineage>
</organism>
<reference evidence="2" key="1">
    <citation type="submission" date="2019-08" db="EMBL/GenBank/DDBJ databases">
        <authorList>
            <person name="Kucharzyk K."/>
            <person name="Murdoch R.W."/>
            <person name="Higgins S."/>
            <person name="Loffler F."/>
        </authorList>
    </citation>
    <scope>NUCLEOTIDE SEQUENCE</scope>
</reference>
<evidence type="ECO:0000313" key="2">
    <source>
        <dbReference type="EMBL" id="MPN47928.1"/>
    </source>
</evidence>
<protein>
    <submittedName>
        <fullName evidence="2">Uncharacterized protein</fullName>
    </submittedName>
</protein>
<dbReference type="AlphaFoldDB" id="A0A645I9K3"/>
<feature type="region of interest" description="Disordered" evidence="1">
    <location>
        <begin position="55"/>
        <end position="74"/>
    </location>
</feature>
<name>A0A645I9K3_9ZZZZ</name>
<proteinExistence type="predicted"/>